<feature type="domain" description="PDZ" evidence="5">
    <location>
        <begin position="4"/>
        <end position="74"/>
    </location>
</feature>
<keyword evidence="3" id="KW-0966">Cell projection</keyword>
<dbReference type="AlphaFoldDB" id="A0A1S3JJY1"/>
<dbReference type="InterPro" id="IPR001478">
    <property type="entry name" value="PDZ"/>
</dbReference>
<feature type="compositionally biased region" description="Basic and acidic residues" evidence="4">
    <location>
        <begin position="523"/>
        <end position="533"/>
    </location>
</feature>
<dbReference type="PROSITE" id="PS50106">
    <property type="entry name" value="PDZ"/>
    <property type="match status" value="2"/>
</dbReference>
<dbReference type="Gene3D" id="1.20.1160.20">
    <property type="match status" value="1"/>
</dbReference>
<dbReference type="GO" id="GO:0032426">
    <property type="term" value="C:stereocilium tip"/>
    <property type="evidence" value="ECO:0007669"/>
    <property type="project" value="TreeGrafter"/>
</dbReference>
<dbReference type="GO" id="GO:0005886">
    <property type="term" value="C:plasma membrane"/>
    <property type="evidence" value="ECO:0007669"/>
    <property type="project" value="TreeGrafter"/>
</dbReference>
<reference evidence="7" key="1">
    <citation type="submission" date="2025-08" db="UniProtKB">
        <authorList>
            <consortium name="RefSeq"/>
        </authorList>
    </citation>
    <scope>IDENTIFICATION</scope>
    <source>
        <tissue evidence="7">Gonads</tissue>
    </source>
</reference>
<dbReference type="InterPro" id="IPR036034">
    <property type="entry name" value="PDZ_sf"/>
</dbReference>
<dbReference type="InterPro" id="IPR033028">
    <property type="entry name" value="Whirlin_HN-like_dom2"/>
</dbReference>
<feature type="compositionally biased region" description="Polar residues" evidence="4">
    <location>
        <begin position="433"/>
        <end position="445"/>
    </location>
</feature>
<feature type="region of interest" description="Disordered" evidence="4">
    <location>
        <begin position="105"/>
        <end position="136"/>
    </location>
</feature>
<feature type="compositionally biased region" description="Low complexity" evidence="4">
    <location>
        <begin position="107"/>
        <end position="116"/>
    </location>
</feature>
<evidence type="ECO:0000259" key="5">
    <source>
        <dbReference type="PROSITE" id="PS50106"/>
    </source>
</evidence>
<dbReference type="SUPFAM" id="SSF50156">
    <property type="entry name" value="PDZ domain-like"/>
    <property type="match status" value="2"/>
</dbReference>
<evidence type="ECO:0000256" key="3">
    <source>
        <dbReference type="ARBA" id="ARBA00023273"/>
    </source>
</evidence>
<dbReference type="CDD" id="cd07357">
    <property type="entry name" value="HN_L-whirlin_R2_like"/>
    <property type="match status" value="1"/>
</dbReference>
<dbReference type="RefSeq" id="XP_013410720.1">
    <property type="nucleotide sequence ID" value="XM_013555266.1"/>
</dbReference>
<feature type="compositionally biased region" description="Basic and acidic residues" evidence="4">
    <location>
        <begin position="843"/>
        <end position="853"/>
    </location>
</feature>
<dbReference type="InterPro" id="IPR051844">
    <property type="entry name" value="USH2_Complex_Protein"/>
</dbReference>
<dbReference type="GeneID" id="106173927"/>
<dbReference type="PANTHER" id="PTHR23116:SF37">
    <property type="entry name" value="WHIRLIN"/>
    <property type="match status" value="1"/>
</dbReference>
<keyword evidence="2" id="KW-0677">Repeat</keyword>
<dbReference type="FunFam" id="2.30.42.10:FF:000079">
    <property type="entry name" value="Whirlin a"/>
    <property type="match status" value="1"/>
</dbReference>
<feature type="compositionally biased region" description="Polar residues" evidence="4">
    <location>
        <begin position="641"/>
        <end position="652"/>
    </location>
</feature>
<dbReference type="GO" id="GO:0005929">
    <property type="term" value="C:cilium"/>
    <property type="evidence" value="ECO:0007669"/>
    <property type="project" value="TreeGrafter"/>
</dbReference>
<feature type="domain" description="PDZ" evidence="5">
    <location>
        <begin position="878"/>
        <end position="949"/>
    </location>
</feature>
<proteinExistence type="predicted"/>
<feature type="region of interest" description="Disordered" evidence="4">
    <location>
        <begin position="512"/>
        <end position="598"/>
    </location>
</feature>
<dbReference type="SMART" id="SM00228">
    <property type="entry name" value="PDZ"/>
    <property type="match status" value="2"/>
</dbReference>
<dbReference type="Pfam" id="PF00595">
    <property type="entry name" value="PDZ"/>
    <property type="match status" value="2"/>
</dbReference>
<dbReference type="InParanoid" id="A0A1S3JJY1"/>
<dbReference type="CDD" id="cd06742">
    <property type="entry name" value="PDZ3_FL-whirlin-like"/>
    <property type="match status" value="1"/>
</dbReference>
<evidence type="ECO:0000313" key="7">
    <source>
        <dbReference type="RefSeq" id="XP_013410720.1"/>
    </source>
</evidence>
<protein>
    <submittedName>
        <fullName evidence="7">Uncharacterized protein LOC106173927</fullName>
    </submittedName>
</protein>
<gene>
    <name evidence="7" type="primary">LOC106173927</name>
</gene>
<feature type="compositionally biased region" description="Polar residues" evidence="4">
    <location>
        <begin position="410"/>
        <end position="425"/>
    </location>
</feature>
<feature type="compositionally biased region" description="Polar residues" evidence="4">
    <location>
        <begin position="693"/>
        <end position="727"/>
    </location>
</feature>
<dbReference type="PANTHER" id="PTHR23116">
    <property type="entry name" value="PDZ DOMAIN CONTAINING WHIRLIN AND HARMONIN-RELATED"/>
    <property type="match status" value="1"/>
</dbReference>
<dbReference type="OrthoDB" id="10029564at2759"/>
<feature type="compositionally biased region" description="Polar residues" evidence="4">
    <location>
        <begin position="548"/>
        <end position="558"/>
    </location>
</feature>
<feature type="compositionally biased region" description="Polar residues" evidence="4">
    <location>
        <begin position="613"/>
        <end position="629"/>
    </location>
</feature>
<evidence type="ECO:0000256" key="1">
    <source>
        <dbReference type="ARBA" id="ARBA00004316"/>
    </source>
</evidence>
<feature type="compositionally biased region" description="Polar residues" evidence="4">
    <location>
        <begin position="575"/>
        <end position="596"/>
    </location>
</feature>
<evidence type="ECO:0000256" key="4">
    <source>
        <dbReference type="SAM" id="MobiDB-lite"/>
    </source>
</evidence>
<feature type="region of interest" description="Disordered" evidence="4">
    <location>
        <begin position="749"/>
        <end position="873"/>
    </location>
</feature>
<dbReference type="Proteomes" id="UP000085678">
    <property type="component" value="Unplaced"/>
</dbReference>
<feature type="compositionally biased region" description="Polar residues" evidence="4">
    <location>
        <begin position="856"/>
        <end position="868"/>
    </location>
</feature>
<feature type="compositionally biased region" description="Low complexity" evidence="4">
    <location>
        <begin position="798"/>
        <end position="807"/>
    </location>
</feature>
<feature type="compositionally biased region" description="Basic and acidic residues" evidence="4">
    <location>
        <begin position="461"/>
        <end position="473"/>
    </location>
</feature>
<dbReference type="CDD" id="cd06741">
    <property type="entry name" value="PDZ2_FL-whirlin"/>
    <property type="match status" value="1"/>
</dbReference>
<sequence length="964" mass="106432">MSSSVNVVVGSGQSLGLMIRGGSEFGLGIYLTGVDPLSVAENAGLKVGDQILDVNGESFLDISHANAVKVLKASKHMIMTVKDVGRLPYARTTIDETKWIVGRELQQSRSPSRPSSALSNGFNSLRVKTPQEDQVDSKQESVFTRMAGSQLILNNTMHSAQRGMIEEQARQLLNDNERGTMNYYLNEYNTGHIGVEALALALFELLNTQAKFSLMSEVRGLIAPKDIDRFDALVLRRDVDDLKSHHSHPYTTTDGMSENSFDSSLSSYTGFSSTSAKDSVDGSFSHIVVPPTVPQQLPAHVKVKVDTVNAHHDAIEEIPDDSHGLPDYLRMEPSIAQQRRRSPSPGVSRSGNMTVAADIHAVHTSTPVKSRSHVARRKKFEEVRALSEDSGVDLNGHFISGGRRLDQLNGHLNNQQNSSISTSGQGKKKRVTISPQRPVTINESVPVNVRGQPEQNGVKEGYIEQGKRADGKAYSEQNDVQNQTNQNQGKRSNIFTEWRQENIENHHKQANLLQVPGQNGHGVQERHKRERSPLRHVSNNHGKDQRRASPSPQRNTHLSADKGNAIHKSSAPVVHNSNNPHWPGQNQNRNFPNFEQHNGLHQRPSLLQQRHNNYTDSSLEPDSGLTDSASKYRVPSPQPELRTNQGQRSIQGQHEFPRALGPNQRMPSGGHGTNSTLLPSSDQHPIDKKDSGSYMNTSTSYGDSTLSTLRNSERQQSSGLSSPNISKATHGPNKFTNRYARNLQNDDRNEINFLGPQSTGRTAGSKDYVHTNDRTTGLNGSMEYYNRRNTRLHRRPSIDSITTDSSSQSGMSPDHDKPSKRYFSDPLHHVPKEQQRSVVQKKKSSEQLLELRKQTHYNATPSSTMSDASTRDGGREKLVIVHKTKPTLGIAIEGGANTRQPLPRIITIQPGGAASDCGALKVGQVILAVNGRRLEGLEHRGAAKTIAEAFKSRSTRQVEFLVTE</sequence>
<dbReference type="FunFam" id="2.30.42.10:FF:000087">
    <property type="entry name" value="Whirlin a"/>
    <property type="match status" value="1"/>
</dbReference>
<comment type="subcellular location">
    <subcellularLocation>
        <location evidence="1">Cell projection</location>
    </subcellularLocation>
</comment>
<feature type="compositionally biased region" description="Polar residues" evidence="4">
    <location>
        <begin position="673"/>
        <end position="683"/>
    </location>
</feature>
<accession>A0A1S3JJY1</accession>
<evidence type="ECO:0000313" key="6">
    <source>
        <dbReference type="Proteomes" id="UP000085678"/>
    </source>
</evidence>
<evidence type="ECO:0000256" key="2">
    <source>
        <dbReference type="ARBA" id="ARBA00022737"/>
    </source>
</evidence>
<dbReference type="STRING" id="7574.A0A1S3JJY1"/>
<dbReference type="Gene3D" id="2.30.42.10">
    <property type="match status" value="2"/>
</dbReference>
<keyword evidence="6" id="KW-1185">Reference proteome</keyword>
<feature type="compositionally biased region" description="Basic and acidic residues" evidence="4">
    <location>
        <begin position="813"/>
        <end position="835"/>
    </location>
</feature>
<organism evidence="6 7">
    <name type="scientific">Lingula anatina</name>
    <name type="common">Brachiopod</name>
    <name type="synonym">Lingula unguis</name>
    <dbReference type="NCBI Taxonomy" id="7574"/>
    <lineage>
        <taxon>Eukaryota</taxon>
        <taxon>Metazoa</taxon>
        <taxon>Spiralia</taxon>
        <taxon>Lophotrochozoa</taxon>
        <taxon>Brachiopoda</taxon>
        <taxon>Linguliformea</taxon>
        <taxon>Lingulata</taxon>
        <taxon>Lingulida</taxon>
        <taxon>Linguloidea</taxon>
        <taxon>Lingulidae</taxon>
        <taxon>Lingula</taxon>
    </lineage>
</organism>
<feature type="region of interest" description="Disordered" evidence="4">
    <location>
        <begin position="405"/>
        <end position="492"/>
    </location>
</feature>
<dbReference type="GO" id="GO:0002142">
    <property type="term" value="C:stereocilia ankle link complex"/>
    <property type="evidence" value="ECO:0007669"/>
    <property type="project" value="TreeGrafter"/>
</dbReference>
<feature type="compositionally biased region" description="Low complexity" evidence="4">
    <location>
        <begin position="477"/>
        <end position="488"/>
    </location>
</feature>
<name>A0A1S3JJY1_LINAN</name>
<feature type="region of interest" description="Disordered" evidence="4">
    <location>
        <begin position="613"/>
        <end position="737"/>
    </location>
</feature>
<dbReference type="KEGG" id="lak:106173927"/>